<dbReference type="InterPro" id="IPR036291">
    <property type="entry name" value="NAD(P)-bd_dom_sf"/>
</dbReference>
<name>R4KQY0_9FIRM</name>
<dbReference type="PANTHER" id="PTHR43318:SF1">
    <property type="entry name" value="POLYSACCHARIDE BIOSYNTHESIS PROTEIN EPSC-RELATED"/>
    <property type="match status" value="1"/>
</dbReference>
<comment type="similarity">
    <text evidence="1">Belongs to the polysaccharide synthase family.</text>
</comment>
<evidence type="ECO:0000313" key="4">
    <source>
        <dbReference type="Proteomes" id="UP000013520"/>
    </source>
</evidence>
<dbReference type="HOGENOM" id="CLU_013560_5_2_9"/>
<dbReference type="eggNOG" id="COG1086">
    <property type="taxonomic scope" value="Bacteria"/>
</dbReference>
<evidence type="ECO:0000256" key="1">
    <source>
        <dbReference type="ARBA" id="ARBA00007430"/>
    </source>
</evidence>
<gene>
    <name evidence="3" type="ORF">Desgi_4731</name>
</gene>
<dbReference type="PANTHER" id="PTHR43318">
    <property type="entry name" value="UDP-N-ACETYLGLUCOSAMINE 4,6-DEHYDRATASE"/>
    <property type="match status" value="1"/>
</dbReference>
<dbReference type="KEGG" id="dgi:Desgi_4731"/>
<dbReference type="Proteomes" id="UP000013520">
    <property type="component" value="Chromosome"/>
</dbReference>
<dbReference type="STRING" id="767817.Desgi_4731"/>
<feature type="domain" description="Polysaccharide biosynthesis protein CapD-like" evidence="2">
    <location>
        <begin position="148"/>
        <end position="430"/>
    </location>
</feature>
<dbReference type="Pfam" id="PF02719">
    <property type="entry name" value="Polysacc_synt_2"/>
    <property type="match status" value="1"/>
</dbReference>
<sequence>MEDRRSRVLIVGAGLAGSLVVQSISNLKERPVIIGFIDDDQSKLNLEVCGLPVLGNRLDIPRIADRHKVNEIIIALPSAPPVEVSDIIQICKRLAKVKIQILPGAYDLKTGRINPTPIREVQLEDLLGRKSLALDLGSINNYLNDQVVLVTGAGGSVGMELSANIANSNPGKLVLMGRGENSIYEVERKIKLSHPQVDIATEIADIRDRGRITRLFQKYKPGVVFHAAAHKHVPYMERIPEEAVKNNILGTKVMCEVAHDFNCDKFVLISTDKAVKPTSIMGVTKRIAETIVVMMNEQSQTKFAAVRFGNILGSRGSVIPLFEKQIARGGPVTITHPQMMRYFMTVGEAALLVIQAGAIAVGGEIFVLDMGEPVCIKDLAYKLIKLNGLEPEKEIAIQYTGIRPGEKITEVLVGDDEEVKTTQHNIIFAIYSSTKNFARVKELLATLENPSFSYADEDIRSLLQPYLG</sequence>
<dbReference type="SUPFAM" id="SSF51735">
    <property type="entry name" value="NAD(P)-binding Rossmann-fold domains"/>
    <property type="match status" value="2"/>
</dbReference>
<reference evidence="3 4" key="1">
    <citation type="submission" date="2012-01" db="EMBL/GenBank/DDBJ databases">
        <title>Complete sequence of Desulfotomaculum gibsoniae DSM 7213.</title>
        <authorList>
            <consortium name="US DOE Joint Genome Institute"/>
            <person name="Lucas S."/>
            <person name="Han J."/>
            <person name="Lapidus A."/>
            <person name="Cheng J.-F."/>
            <person name="Goodwin L."/>
            <person name="Pitluck S."/>
            <person name="Peters L."/>
            <person name="Ovchinnikova G."/>
            <person name="Teshima H."/>
            <person name="Detter J.C."/>
            <person name="Han C."/>
            <person name="Tapia R."/>
            <person name="Land M."/>
            <person name="Hauser L."/>
            <person name="Kyrpides N."/>
            <person name="Ivanova N."/>
            <person name="Pagani I."/>
            <person name="Parshina S."/>
            <person name="Plugge C."/>
            <person name="Muyzer G."/>
            <person name="Kuever J."/>
            <person name="Ivanova A."/>
            <person name="Nazina T."/>
            <person name="Klenk H.-P."/>
            <person name="Brambilla E."/>
            <person name="Spring S."/>
            <person name="Stams A.F."/>
            <person name="Woyke T."/>
        </authorList>
    </citation>
    <scope>NUCLEOTIDE SEQUENCE [LARGE SCALE GENOMIC DNA]</scope>
    <source>
        <strain evidence="3 4">DSM 7213</strain>
    </source>
</reference>
<evidence type="ECO:0000313" key="3">
    <source>
        <dbReference type="EMBL" id="AGL03952.1"/>
    </source>
</evidence>
<protein>
    <submittedName>
        <fullName evidence="3">Putative nucleoside-diphosphate sugar epimerase</fullName>
    </submittedName>
</protein>
<proteinExistence type="inferred from homology"/>
<dbReference type="CDD" id="cd05237">
    <property type="entry name" value="UDP_invert_4-6DH_SDR_e"/>
    <property type="match status" value="1"/>
</dbReference>
<dbReference type="Pfam" id="PF13727">
    <property type="entry name" value="CoA_binding_3"/>
    <property type="match status" value="1"/>
</dbReference>
<dbReference type="InterPro" id="IPR051203">
    <property type="entry name" value="Polysaccharide_Synthase-Rel"/>
</dbReference>
<dbReference type="AlphaFoldDB" id="R4KQY0"/>
<dbReference type="OrthoDB" id="9803111at2"/>
<dbReference type="InterPro" id="IPR003869">
    <property type="entry name" value="Polysac_CapD-like"/>
</dbReference>
<keyword evidence="4" id="KW-1185">Reference proteome</keyword>
<dbReference type="RefSeq" id="WP_006522202.1">
    <property type="nucleotide sequence ID" value="NC_021184.1"/>
</dbReference>
<accession>R4KQY0</accession>
<dbReference type="Gene3D" id="3.40.50.720">
    <property type="entry name" value="NAD(P)-binding Rossmann-like Domain"/>
    <property type="match status" value="2"/>
</dbReference>
<organism evidence="3 4">
    <name type="scientific">Desulfoscipio gibsoniae DSM 7213</name>
    <dbReference type="NCBI Taxonomy" id="767817"/>
    <lineage>
        <taxon>Bacteria</taxon>
        <taxon>Bacillati</taxon>
        <taxon>Bacillota</taxon>
        <taxon>Clostridia</taxon>
        <taxon>Eubacteriales</taxon>
        <taxon>Desulfallaceae</taxon>
        <taxon>Desulfoscipio</taxon>
    </lineage>
</organism>
<dbReference type="EMBL" id="CP003273">
    <property type="protein sequence ID" value="AGL03952.1"/>
    <property type="molecule type" value="Genomic_DNA"/>
</dbReference>
<evidence type="ECO:0000259" key="2">
    <source>
        <dbReference type="Pfam" id="PF02719"/>
    </source>
</evidence>